<gene>
    <name evidence="2" type="ORF">METZ01_LOCUS83320</name>
</gene>
<dbReference type="AlphaFoldDB" id="A0A381UQN6"/>
<dbReference type="Pfam" id="PF07632">
    <property type="entry name" value="Sde182_NH-like"/>
    <property type="match status" value="1"/>
</dbReference>
<dbReference type="EMBL" id="UINC01006930">
    <property type="protein sequence ID" value="SVA30466.1"/>
    <property type="molecule type" value="Genomic_DNA"/>
</dbReference>
<evidence type="ECO:0000313" key="2">
    <source>
        <dbReference type="EMBL" id="SVA30466.1"/>
    </source>
</evidence>
<name>A0A381UQN6_9ZZZZ</name>
<feature type="domain" description="Cellulose-binding Sde182 nucleoside hydrolase-like" evidence="1">
    <location>
        <begin position="14"/>
        <end position="68"/>
    </location>
</feature>
<dbReference type="GO" id="GO:0016799">
    <property type="term" value="F:hydrolase activity, hydrolyzing N-glycosyl compounds"/>
    <property type="evidence" value="ECO:0007669"/>
    <property type="project" value="InterPro"/>
</dbReference>
<evidence type="ECO:0000259" key="1">
    <source>
        <dbReference type="Pfam" id="PF07632"/>
    </source>
</evidence>
<reference evidence="2" key="1">
    <citation type="submission" date="2018-05" db="EMBL/GenBank/DDBJ databases">
        <authorList>
            <person name="Lanie J.A."/>
            <person name="Ng W.-L."/>
            <person name="Kazmierczak K.M."/>
            <person name="Andrzejewski T.M."/>
            <person name="Davidsen T.M."/>
            <person name="Wayne K.J."/>
            <person name="Tettelin H."/>
            <person name="Glass J.I."/>
            <person name="Rusch D."/>
            <person name="Podicherti R."/>
            <person name="Tsui H.-C.T."/>
            <person name="Winkler M.E."/>
        </authorList>
    </citation>
    <scope>NUCLEOTIDE SEQUENCE</scope>
</reference>
<organism evidence="2">
    <name type="scientific">marine metagenome</name>
    <dbReference type="NCBI Taxonomy" id="408172"/>
    <lineage>
        <taxon>unclassified sequences</taxon>
        <taxon>metagenomes</taxon>
        <taxon>ecological metagenomes</taxon>
    </lineage>
</organism>
<dbReference type="Gene3D" id="3.90.245.10">
    <property type="entry name" value="Ribonucleoside hydrolase-like"/>
    <property type="match status" value="1"/>
</dbReference>
<protein>
    <recommendedName>
        <fullName evidence="1">Cellulose-binding Sde182 nucleoside hydrolase-like domain-containing protein</fullName>
    </recommendedName>
</protein>
<dbReference type="InterPro" id="IPR036452">
    <property type="entry name" value="Ribo_hydro-like"/>
</dbReference>
<sequence>MTNNPWYDFYVTSMNLMLKALVATTSRRLRDKVLPERIQERVEAYELVRNNLLKHALGYPETECLLKVKVQWVRT</sequence>
<proteinExistence type="predicted"/>
<dbReference type="InterPro" id="IPR011483">
    <property type="entry name" value="Sde182_NH-like"/>
</dbReference>
<accession>A0A381UQN6</accession>